<dbReference type="Gene3D" id="1.20.1740.10">
    <property type="entry name" value="Amino acid/polyamine transporter I"/>
    <property type="match status" value="1"/>
</dbReference>
<accession>A0A645JA80</accession>
<keyword evidence="1" id="KW-0472">Membrane</keyword>
<comment type="caution">
    <text evidence="2">The sequence shown here is derived from an EMBL/GenBank/DDBJ whole genome shotgun (WGS) entry which is preliminary data.</text>
</comment>
<dbReference type="EMBL" id="VSSQ01128830">
    <property type="protein sequence ID" value="MPN57374.1"/>
    <property type="molecule type" value="Genomic_DNA"/>
</dbReference>
<reference evidence="2" key="1">
    <citation type="submission" date="2019-08" db="EMBL/GenBank/DDBJ databases">
        <authorList>
            <person name="Kucharzyk K."/>
            <person name="Murdoch R.W."/>
            <person name="Higgins S."/>
            <person name="Loffler F."/>
        </authorList>
    </citation>
    <scope>NUCLEOTIDE SEQUENCE</scope>
</reference>
<gene>
    <name evidence="2" type="primary">steT_18</name>
    <name evidence="2" type="ORF">SDC9_205068</name>
</gene>
<protein>
    <submittedName>
        <fullName evidence="2">Serine/threonine exchanger SteT</fullName>
    </submittedName>
</protein>
<keyword evidence="1" id="KW-1133">Transmembrane helix</keyword>
<organism evidence="2">
    <name type="scientific">bioreactor metagenome</name>
    <dbReference type="NCBI Taxonomy" id="1076179"/>
    <lineage>
        <taxon>unclassified sequences</taxon>
        <taxon>metagenomes</taxon>
        <taxon>ecological metagenomes</taxon>
    </lineage>
</organism>
<evidence type="ECO:0000256" key="1">
    <source>
        <dbReference type="SAM" id="Phobius"/>
    </source>
</evidence>
<keyword evidence="1" id="KW-0812">Transmembrane</keyword>
<name>A0A645JA80_9ZZZZ</name>
<evidence type="ECO:0000313" key="2">
    <source>
        <dbReference type="EMBL" id="MPN57374.1"/>
    </source>
</evidence>
<sequence length="93" mass="10624">MSGTFNALTDMLVFVLWIFFTMGVYGVFILRKKYTVNKDLYKVPFYPITPIVGIVGGTYILISTVMSSMLYSFIGIVITLLGLPVYYFINRQQ</sequence>
<feature type="transmembrane region" description="Helical" evidence="1">
    <location>
        <begin position="43"/>
        <end position="62"/>
    </location>
</feature>
<proteinExistence type="predicted"/>
<dbReference type="AlphaFoldDB" id="A0A645JA80"/>
<feature type="transmembrane region" description="Helical" evidence="1">
    <location>
        <begin position="12"/>
        <end position="31"/>
    </location>
</feature>
<feature type="transmembrane region" description="Helical" evidence="1">
    <location>
        <begin position="68"/>
        <end position="89"/>
    </location>
</feature>